<dbReference type="Gene3D" id="3.40.50.12500">
    <property type="match status" value="1"/>
</dbReference>
<protein>
    <submittedName>
        <fullName evidence="1">Decarboxylase</fullName>
    </submittedName>
</protein>
<evidence type="ECO:0000313" key="1">
    <source>
        <dbReference type="EMBL" id="KFU75865.1"/>
    </source>
</evidence>
<sequence>MPRIGLLYPTRDCGEDDFLALAGKLDPDLAVDFAYVPWGETIGRVEDLDAAGKHEAVRELGEPGRLVAAARFGTAPDVVSWACSSCSFTRGLDGALEQSRVLGEHLGVPARSTSLAYLTTLAHLGAGRVALASVYHRDTTATFAGFLAEAGVSTVHSVSADAPSDRALAAWDGRRITELAAAADHEEAEALLIPETALHTTPLLEELESSLGKPVLTATAVTLWDSLRALGTPPVRPGLGELFSR</sequence>
<dbReference type="Proteomes" id="UP000256220">
    <property type="component" value="Unassembled WGS sequence"/>
</dbReference>
<organism evidence="1 2">
    <name type="scientific">Amycolatopsis lurida NRRL 2430</name>
    <dbReference type="NCBI Taxonomy" id="1460371"/>
    <lineage>
        <taxon>Bacteria</taxon>
        <taxon>Bacillati</taxon>
        <taxon>Actinomycetota</taxon>
        <taxon>Actinomycetes</taxon>
        <taxon>Pseudonocardiales</taxon>
        <taxon>Pseudonocardiaceae</taxon>
        <taxon>Amycolatopsis</taxon>
    </lineage>
</organism>
<dbReference type="RefSeq" id="WP_034323290.1">
    <property type="nucleotide sequence ID" value="NZ_JFBM01000054.1"/>
</dbReference>
<proteinExistence type="predicted"/>
<comment type="caution">
    <text evidence="1">The sequence shown here is derived from an EMBL/GenBank/DDBJ whole genome shotgun (WGS) entry which is preliminary data.</text>
</comment>
<dbReference type="PANTHER" id="PTHR40267">
    <property type="entry name" value="BLR3294 PROTEIN"/>
    <property type="match status" value="1"/>
</dbReference>
<dbReference type="InterPro" id="IPR026286">
    <property type="entry name" value="MaiA/AMDase"/>
</dbReference>
<evidence type="ECO:0000313" key="2">
    <source>
        <dbReference type="Proteomes" id="UP000256220"/>
    </source>
</evidence>
<name>A0A2P2FGL9_AMYLU</name>
<dbReference type="EMBL" id="JFBM01000054">
    <property type="protein sequence ID" value="KFU75865.1"/>
    <property type="molecule type" value="Genomic_DNA"/>
</dbReference>
<reference evidence="1 2" key="1">
    <citation type="journal article" date="2014" name="Genome Announc.">
        <title>Draft Genome Sequence of Amycolatopsis lurida NRRL 2430, Producer of the Glycopeptide Family Antibiotic Ristocetin.</title>
        <authorList>
            <person name="Kwun M.J."/>
            <person name="Hong H.J."/>
        </authorList>
    </citation>
    <scope>NUCLEOTIDE SEQUENCE [LARGE SCALE GENOMIC DNA]</scope>
    <source>
        <strain evidence="1 2">NRRL 2430</strain>
    </source>
</reference>
<dbReference type="AlphaFoldDB" id="A0A2P2FGL9"/>
<accession>A0A2P2FGL9</accession>
<dbReference type="PANTHER" id="PTHR40267:SF1">
    <property type="entry name" value="BLR3294 PROTEIN"/>
    <property type="match status" value="1"/>
</dbReference>
<keyword evidence="2" id="KW-1185">Reference proteome</keyword>
<dbReference type="Pfam" id="PF17645">
    <property type="entry name" value="Amdase"/>
    <property type="match status" value="1"/>
</dbReference>
<dbReference type="InterPro" id="IPR053714">
    <property type="entry name" value="Iso_Racemase_Enz_sf"/>
</dbReference>
<gene>
    <name evidence="1" type="ORF">BB31_39400</name>
</gene>